<gene>
    <name evidence="1" type="ORF">SAMN02194393_00080</name>
</gene>
<evidence type="ECO:0000313" key="2">
    <source>
        <dbReference type="Proteomes" id="UP000190285"/>
    </source>
</evidence>
<reference evidence="2" key="1">
    <citation type="submission" date="2017-02" db="EMBL/GenBank/DDBJ databases">
        <authorList>
            <person name="Varghese N."/>
            <person name="Submissions S."/>
        </authorList>
    </citation>
    <scope>NUCLEOTIDE SEQUENCE [LARGE SCALE GENOMIC DNA]</scope>
    <source>
        <strain evidence="2">M1</strain>
    </source>
</reference>
<organism evidence="1 2">
    <name type="scientific">Maledivibacter halophilus</name>
    <dbReference type="NCBI Taxonomy" id="36842"/>
    <lineage>
        <taxon>Bacteria</taxon>
        <taxon>Bacillati</taxon>
        <taxon>Bacillota</taxon>
        <taxon>Clostridia</taxon>
        <taxon>Peptostreptococcales</taxon>
        <taxon>Caminicellaceae</taxon>
        <taxon>Maledivibacter</taxon>
    </lineage>
</organism>
<proteinExistence type="predicted"/>
<accession>A0A1T5I9S5</accession>
<protein>
    <submittedName>
        <fullName evidence="1">Uncharacterized protein</fullName>
    </submittedName>
</protein>
<keyword evidence="2" id="KW-1185">Reference proteome</keyword>
<dbReference type="EMBL" id="FUZT01000001">
    <property type="protein sequence ID" value="SKC35778.1"/>
    <property type="molecule type" value="Genomic_DNA"/>
</dbReference>
<evidence type="ECO:0000313" key="1">
    <source>
        <dbReference type="EMBL" id="SKC35778.1"/>
    </source>
</evidence>
<dbReference type="AlphaFoldDB" id="A0A1T5I9S5"/>
<dbReference type="Proteomes" id="UP000190285">
    <property type="component" value="Unassembled WGS sequence"/>
</dbReference>
<sequence length="41" mass="4979">MPRLHGFLYEGNIEEMVHQTWLSKKKIQKIEKRTDKKLLNP</sequence>
<name>A0A1T5I9S5_9FIRM</name>